<dbReference type="Proteomes" id="UP000565441">
    <property type="component" value="Unassembled WGS sequence"/>
</dbReference>
<reference evidence="2 3" key="1">
    <citation type="journal article" date="2020" name="ISME J.">
        <title>Uncovering the hidden diversity of litter-decomposition mechanisms in mushroom-forming fungi.</title>
        <authorList>
            <person name="Floudas D."/>
            <person name="Bentzer J."/>
            <person name="Ahren D."/>
            <person name="Johansson T."/>
            <person name="Persson P."/>
            <person name="Tunlid A."/>
        </authorList>
    </citation>
    <scope>NUCLEOTIDE SEQUENCE [LARGE SCALE GENOMIC DNA]</scope>
    <source>
        <strain evidence="2 3">CBS 661.87</strain>
    </source>
</reference>
<protein>
    <submittedName>
        <fullName evidence="2">Uncharacterized protein</fullName>
    </submittedName>
</protein>
<evidence type="ECO:0000313" key="3">
    <source>
        <dbReference type="Proteomes" id="UP000565441"/>
    </source>
</evidence>
<name>A0A8H5GW07_9AGAR</name>
<evidence type="ECO:0000256" key="1">
    <source>
        <dbReference type="SAM" id="Phobius"/>
    </source>
</evidence>
<organism evidence="2 3">
    <name type="scientific">Tricholomella constricta</name>
    <dbReference type="NCBI Taxonomy" id="117010"/>
    <lineage>
        <taxon>Eukaryota</taxon>
        <taxon>Fungi</taxon>
        <taxon>Dikarya</taxon>
        <taxon>Basidiomycota</taxon>
        <taxon>Agaricomycotina</taxon>
        <taxon>Agaricomycetes</taxon>
        <taxon>Agaricomycetidae</taxon>
        <taxon>Agaricales</taxon>
        <taxon>Tricholomatineae</taxon>
        <taxon>Lyophyllaceae</taxon>
        <taxon>Tricholomella</taxon>
    </lineage>
</organism>
<keyword evidence="1" id="KW-1133">Transmembrane helix</keyword>
<dbReference type="EMBL" id="JAACJP010000044">
    <property type="protein sequence ID" value="KAF5371950.1"/>
    <property type="molecule type" value="Genomic_DNA"/>
</dbReference>
<gene>
    <name evidence="2" type="ORF">D9615_008115</name>
</gene>
<proteinExistence type="predicted"/>
<evidence type="ECO:0000313" key="2">
    <source>
        <dbReference type="EMBL" id="KAF5371950.1"/>
    </source>
</evidence>
<accession>A0A8H5GW07</accession>
<keyword evidence="3" id="KW-1185">Reference proteome</keyword>
<feature type="transmembrane region" description="Helical" evidence="1">
    <location>
        <begin position="189"/>
        <end position="214"/>
    </location>
</feature>
<dbReference type="OrthoDB" id="3018335at2759"/>
<sequence length="398" mass="42951">MFLLPDIVKNALSSSAEPTETPADGHYWYFPADIKQAILDQNTSKVRKAKQKHADDLKPNLDLMGKKGSDAYVTVTNESNKQQYQLCETDTGIMWTYTIDIQHIDAKVKATVAVGSFSKTAKILGISTTTLTNLPSQIADLTISTIAAKVVGTFVAQRLGGAIYTAALAAAETAATAGLEAAGVMVSELVVTIASFVTGLIAFIIVGLVVYFVLSAIHKSFGLQVNVYNWSTTEEWDIVEWYGDNADMQDTEKKSEPFKPANLPAVTNKITLPDKTTVTSDDLAASYATYTVVNDNNWMEGVGIGLKAVSNTTVIYMKYVIHWRVDNELNLGSAASAESLEKFYKGPWAKADTMSMKLELSASGSLGATPIIALTPALSGESSHMYSYDVHIDATAKQ</sequence>
<comment type="caution">
    <text evidence="2">The sequence shown here is derived from an EMBL/GenBank/DDBJ whole genome shotgun (WGS) entry which is preliminary data.</text>
</comment>
<keyword evidence="1" id="KW-0472">Membrane</keyword>
<keyword evidence="1" id="KW-0812">Transmembrane</keyword>
<dbReference type="AlphaFoldDB" id="A0A8H5GW07"/>